<dbReference type="EMBL" id="BARU01019331">
    <property type="protein sequence ID" value="GAH51438.1"/>
    <property type="molecule type" value="Genomic_DNA"/>
</dbReference>
<protein>
    <submittedName>
        <fullName evidence="1">Uncharacterized protein</fullName>
    </submittedName>
</protein>
<accession>X1I1K8</accession>
<dbReference type="PANTHER" id="PTHR40447">
    <property type="entry name" value="ANAEROBIC SULFITE REDUCTASE SUBUNIT A"/>
    <property type="match status" value="1"/>
</dbReference>
<feature type="non-terminal residue" evidence="1">
    <location>
        <position position="77"/>
    </location>
</feature>
<comment type="caution">
    <text evidence="1">The sequence shown here is derived from an EMBL/GenBank/DDBJ whole genome shotgun (WGS) entry which is preliminary data.</text>
</comment>
<dbReference type="PANTHER" id="PTHR40447:SF1">
    <property type="entry name" value="ANAEROBIC SULFITE REDUCTASE SUBUNIT A"/>
    <property type="match status" value="1"/>
</dbReference>
<reference evidence="1" key="1">
    <citation type="journal article" date="2014" name="Front. Microbiol.">
        <title>High frequency of phylogenetically diverse reductive dehalogenase-homologous genes in deep subseafloor sedimentary metagenomes.</title>
        <authorList>
            <person name="Kawai M."/>
            <person name="Futagami T."/>
            <person name="Toyoda A."/>
            <person name="Takaki Y."/>
            <person name="Nishi S."/>
            <person name="Hori S."/>
            <person name="Arai W."/>
            <person name="Tsubouchi T."/>
            <person name="Morono Y."/>
            <person name="Uchiyama I."/>
            <person name="Ito T."/>
            <person name="Fujiyama A."/>
            <person name="Inagaki F."/>
            <person name="Takami H."/>
        </authorList>
    </citation>
    <scope>NUCLEOTIDE SEQUENCE</scope>
    <source>
        <strain evidence="1">Expedition CK06-06</strain>
    </source>
</reference>
<sequence>MQIVKLPKENLDKFMGDLSKFGEIHAPIKKDENTYLFSKIEDLSRIELNYNRTILPPKKYFLPPTETMFRFSPEKGY</sequence>
<dbReference type="AlphaFoldDB" id="X1I1K8"/>
<gene>
    <name evidence="1" type="ORF">S03H2_31841</name>
</gene>
<organism evidence="1">
    <name type="scientific">marine sediment metagenome</name>
    <dbReference type="NCBI Taxonomy" id="412755"/>
    <lineage>
        <taxon>unclassified sequences</taxon>
        <taxon>metagenomes</taxon>
        <taxon>ecological metagenomes</taxon>
    </lineage>
</organism>
<name>X1I1K8_9ZZZZ</name>
<evidence type="ECO:0000313" key="1">
    <source>
        <dbReference type="EMBL" id="GAH51438.1"/>
    </source>
</evidence>
<proteinExistence type="predicted"/>